<reference evidence="2 3" key="1">
    <citation type="journal article" date="2019" name="Anaerobe">
        <title>Brachyspira catarrhinii sp. nov., an anaerobic intestinal spirochaete isolated from vervet monkeys may have been misidentified as Brachyspira aalborgi in previous studies.</title>
        <authorList>
            <person name="Phillips N.D."/>
            <person name="La T."/>
            <person name="Hampson D.J."/>
        </authorList>
    </citation>
    <scope>NUCLEOTIDE SEQUENCE [LARGE SCALE GENOMIC DNA]</scope>
    <source>
        <strain evidence="2 3">Z12</strain>
    </source>
</reference>
<keyword evidence="1" id="KW-0812">Transmembrane</keyword>
<dbReference type="InterPro" id="IPR025738">
    <property type="entry name" value="BatD"/>
</dbReference>
<dbReference type="PANTHER" id="PTHR40940:SF2">
    <property type="entry name" value="BATD"/>
    <property type="match status" value="1"/>
</dbReference>
<dbReference type="Pfam" id="PF13584">
    <property type="entry name" value="BatD"/>
    <property type="match status" value="2"/>
</dbReference>
<protein>
    <submittedName>
        <fullName evidence="2">Aerotolerance protein</fullName>
    </submittedName>
</protein>
<evidence type="ECO:0000256" key="1">
    <source>
        <dbReference type="SAM" id="Phobius"/>
    </source>
</evidence>
<dbReference type="PANTHER" id="PTHR40940">
    <property type="entry name" value="PROTEIN BATD-RELATED"/>
    <property type="match status" value="1"/>
</dbReference>
<gene>
    <name evidence="2" type="ORF">EZH24_03925</name>
</gene>
<evidence type="ECO:0000313" key="2">
    <source>
        <dbReference type="EMBL" id="TKZ35698.1"/>
    </source>
</evidence>
<accession>A0ABY2TSZ6</accession>
<evidence type="ECO:0000313" key="3">
    <source>
        <dbReference type="Proteomes" id="UP000310168"/>
    </source>
</evidence>
<organism evidence="2 3">
    <name type="scientific">Brachyspira catarrhinii</name>
    <dbReference type="NCBI Taxonomy" id="2528966"/>
    <lineage>
        <taxon>Bacteria</taxon>
        <taxon>Pseudomonadati</taxon>
        <taxon>Spirochaetota</taxon>
        <taxon>Spirochaetia</taxon>
        <taxon>Brachyspirales</taxon>
        <taxon>Brachyspiraceae</taxon>
        <taxon>Brachyspira</taxon>
    </lineage>
</organism>
<comment type="caution">
    <text evidence="2">The sequence shown here is derived from an EMBL/GenBank/DDBJ whole genome shotgun (WGS) entry which is preliminary data.</text>
</comment>
<keyword evidence="1" id="KW-1133">Transmembrane helix</keyword>
<keyword evidence="1" id="KW-0472">Membrane</keyword>
<dbReference type="EMBL" id="SJDU01000065">
    <property type="protein sequence ID" value="TKZ35698.1"/>
    <property type="molecule type" value="Genomic_DNA"/>
</dbReference>
<dbReference type="Proteomes" id="UP000310168">
    <property type="component" value="Unassembled WGS sequence"/>
</dbReference>
<sequence>MFALSFNFLFAQTTITAKLSDEKIGIGEIFTLSVTIDNGAGKITIPDIDGLMLRGTSKSVNMMYSSGSLKTIQTYNYNYIAVKEGFYTIDRITVKANNNTYIANPVSIEVLSDSVRNSTLGKPEGDSFERFMNYMKDIIVNNTINKKEVYIYEPIYIEQKAYSHVPVNVIGISKIPDRNDFLSYADSSERNSYTEIIDGKRINVIPLKKEVLYAVKRGKKNILTTPFVFEKNNMFYDRIQYGEEEFEINVLPLPSAKGHENFSGAVGDFKFTAKINKTNINIGDEVLISIEVSGEGNISIINMPNINDNIKKYFSVYQPKIFETNWFENNRLIGKKTKEYILVATNNGDYTIENIDFCYFSPNDKTYKNVYSESINLIISGDYNNFSFAQNNIQKLDITPIAIKNNIIKNQNDKNFELLNMNIIYIYVLLMIAISIMIYNLEKIKNLNFKFLNNFNNDNKISDIDAILEYYNKNNRKEYCKSVNELLIKNINKKFNIDLKDNEGLYKELKNRNINEETIKNIKEIIDLCQFELYSGNSINKNDDYHTKAINILNEMENIK</sequence>
<name>A0ABY2TSZ6_9SPIR</name>
<proteinExistence type="predicted"/>
<keyword evidence="3" id="KW-1185">Reference proteome</keyword>
<feature type="transmembrane region" description="Helical" evidence="1">
    <location>
        <begin position="424"/>
        <end position="441"/>
    </location>
</feature>